<proteinExistence type="predicted"/>
<dbReference type="EMBL" id="JAAXOY010000004">
    <property type="protein sequence ID" value="NKY38135.1"/>
    <property type="molecule type" value="Genomic_DNA"/>
</dbReference>
<comment type="caution">
    <text evidence="1">The sequence shown here is derived from an EMBL/GenBank/DDBJ whole genome shotgun (WGS) entry which is preliminary data.</text>
</comment>
<reference evidence="1 2" key="1">
    <citation type="submission" date="2020-04" db="EMBL/GenBank/DDBJ databases">
        <title>MicrobeNet Type strains.</title>
        <authorList>
            <person name="Nicholson A.C."/>
        </authorList>
    </citation>
    <scope>NUCLEOTIDE SEQUENCE [LARGE SCALE GENOMIC DNA]</scope>
    <source>
        <strain evidence="1 2">ATCC BAA-787</strain>
    </source>
</reference>
<name>A0ABX1JXV7_9CELL</name>
<keyword evidence="2" id="KW-1185">Reference proteome</keyword>
<dbReference type="Proteomes" id="UP000777774">
    <property type="component" value="Unassembled WGS sequence"/>
</dbReference>
<protein>
    <submittedName>
        <fullName evidence="1">Uncharacterized protein</fullName>
    </submittedName>
</protein>
<evidence type="ECO:0000313" key="1">
    <source>
        <dbReference type="EMBL" id="NKY38135.1"/>
    </source>
</evidence>
<sequence length="391" mass="42818">MSVTTEWMRARRELLLELAALPATGDVLDWQRRLANAIIEAESPPDGTDRVEAKRHRHLLRVIADGLVHALLPEHTIRSLSRHPGKPPSLSAQGTDFDFVFDQAASLFSLGFVPIIADITTLIGIGDIVGWQSDGVVVLECKNRPAPAQQASIGRLARQRRRGEQVETYLTSSRVDEGDVVRQAHTLSLPGPDWEAVADLLERRDASPSGTAAYSLGPADTLVAATSRSTSEEFMEAVPSARGTAQMAIAFYSELFEGASYRLMAPSSYPIQADHRSRLLEGELQLVRLSDLGSLAADFHHDGAAVAMVPERSNGRLDLRVDVDGLEHTRFTHQLAEYCLWMPVPVAALRETLVGYTRALLSEQASGVEMLDDLTLAPGDNFKYMTVYRPG</sequence>
<gene>
    <name evidence="1" type="ORF">HGA02_00935</name>
</gene>
<evidence type="ECO:0000313" key="2">
    <source>
        <dbReference type="Proteomes" id="UP000777774"/>
    </source>
</evidence>
<organism evidence="1 2">
    <name type="scientific">Cellulomonas septica</name>
    <dbReference type="NCBI Taxonomy" id="285080"/>
    <lineage>
        <taxon>Bacteria</taxon>
        <taxon>Bacillati</taxon>
        <taxon>Actinomycetota</taxon>
        <taxon>Actinomycetes</taxon>
        <taxon>Micrococcales</taxon>
        <taxon>Cellulomonadaceae</taxon>
        <taxon>Cellulomonas</taxon>
    </lineage>
</organism>
<accession>A0ABX1JXV7</accession>
<dbReference type="RefSeq" id="WP_168676570.1">
    <property type="nucleotide sequence ID" value="NZ_JAAXOY010000004.1"/>
</dbReference>